<name>A0A7X2J757_LACRH</name>
<dbReference type="AlphaFoldDB" id="A0A7X2J757"/>
<feature type="transmembrane region" description="Helical" evidence="1">
    <location>
        <begin position="365"/>
        <end position="393"/>
    </location>
</feature>
<keyword evidence="1" id="KW-0472">Membrane</keyword>
<comment type="caution">
    <text evidence="2">The sequence shown here is derived from an EMBL/GenBank/DDBJ whole genome shotgun (WGS) entry which is preliminary data.</text>
</comment>
<reference evidence="2 5" key="2">
    <citation type="submission" date="2020-07" db="EMBL/GenBank/DDBJ databases">
        <title>Organ Donor 1.</title>
        <authorList>
            <person name="Marsh A.J."/>
            <person name="Azcarate-Peril M.A."/>
        </authorList>
    </citation>
    <scope>NUCLEOTIDE SEQUENCE [LARGE SCALE GENOMIC DNA]</scope>
    <source>
        <strain evidence="2 5">AMC0712</strain>
    </source>
</reference>
<feature type="transmembrane region" description="Helical" evidence="1">
    <location>
        <begin position="201"/>
        <end position="220"/>
    </location>
</feature>
<feature type="transmembrane region" description="Helical" evidence="1">
    <location>
        <begin position="226"/>
        <end position="252"/>
    </location>
</feature>
<organism evidence="2 5">
    <name type="scientific">Lacticaseibacillus rhamnosus</name>
    <name type="common">Lactobacillus rhamnosus</name>
    <dbReference type="NCBI Taxonomy" id="47715"/>
    <lineage>
        <taxon>Bacteria</taxon>
        <taxon>Bacillati</taxon>
        <taxon>Bacillota</taxon>
        <taxon>Bacilli</taxon>
        <taxon>Lactobacillales</taxon>
        <taxon>Lactobacillaceae</taxon>
        <taxon>Lacticaseibacillus</taxon>
    </lineage>
</organism>
<protein>
    <submittedName>
        <fullName evidence="2">ABC transporter ATP-binding protein</fullName>
    </submittedName>
</protein>
<accession>A0A7X2J757</accession>
<dbReference type="Proteomes" id="UP000552935">
    <property type="component" value="Unassembled WGS sequence"/>
</dbReference>
<keyword evidence="1" id="KW-0812">Transmembrane</keyword>
<feature type="transmembrane region" description="Helical" evidence="1">
    <location>
        <begin position="414"/>
        <end position="435"/>
    </location>
</feature>
<keyword evidence="2" id="KW-0067">ATP-binding</keyword>
<proteinExistence type="predicted"/>
<feature type="transmembrane region" description="Helical" evidence="1">
    <location>
        <begin position="169"/>
        <end position="189"/>
    </location>
</feature>
<feature type="transmembrane region" description="Helical" evidence="1">
    <location>
        <begin position="441"/>
        <end position="469"/>
    </location>
</feature>
<evidence type="ECO:0000313" key="4">
    <source>
        <dbReference type="Proteomes" id="UP000189067"/>
    </source>
</evidence>
<feature type="transmembrane region" description="Helical" evidence="1">
    <location>
        <begin position="96"/>
        <end position="116"/>
    </location>
</feature>
<dbReference type="Proteomes" id="UP000189067">
    <property type="component" value="Unassembled WGS sequence"/>
</dbReference>
<evidence type="ECO:0000313" key="2">
    <source>
        <dbReference type="EMBL" id="NZA04723.1"/>
    </source>
</evidence>
<gene>
    <name evidence="3" type="ORF">BWR10_02480</name>
    <name evidence="2" type="ORF">H0N82_06285</name>
</gene>
<reference evidence="3 4" key="1">
    <citation type="submission" date="2017-01" db="EMBL/GenBank/DDBJ databases">
        <title>In silico prediction, in vitro antibacterial spectrum and physicochemical properties of a putative bacteriocin produced by Lactobacillus rhamnosus strain L156.4.</title>
        <authorList>
            <person name="Silveira A.M."/>
            <person name="Monteiro A.S."/>
            <person name="Santos V.L."/>
            <person name="Nicoli J.R."/>
            <person name="Azevedo V."/>
            <person name="Soares S.C."/>
            <person name="Castro-Oliveira L."/>
            <person name="Dias-Souza M.V."/>
            <person name="Nardi R.M."/>
        </authorList>
    </citation>
    <scope>NUCLEOTIDE SEQUENCE [LARGE SCALE GENOMIC DNA]</scope>
    <source>
        <strain evidence="3 4">L156.4</strain>
    </source>
</reference>
<feature type="transmembrane region" description="Helical" evidence="1">
    <location>
        <begin position="333"/>
        <end position="353"/>
    </location>
</feature>
<keyword evidence="2" id="KW-0547">Nucleotide-binding</keyword>
<dbReference type="RefSeq" id="WP_005691677.1">
    <property type="nucleotide sequence ID" value="NZ_CABFNI010000010.1"/>
</dbReference>
<dbReference type="EMBL" id="MTJY01000017">
    <property type="protein sequence ID" value="ONN75634.1"/>
    <property type="molecule type" value="Genomic_DNA"/>
</dbReference>
<evidence type="ECO:0000313" key="3">
    <source>
        <dbReference type="EMBL" id="ONN75634.1"/>
    </source>
</evidence>
<keyword evidence="1" id="KW-1133">Transmembrane helix</keyword>
<evidence type="ECO:0000256" key="1">
    <source>
        <dbReference type="SAM" id="Phobius"/>
    </source>
</evidence>
<dbReference type="EMBL" id="JACCKI010000003">
    <property type="protein sequence ID" value="NZA04723.1"/>
    <property type="molecule type" value="Genomic_DNA"/>
</dbReference>
<feature type="transmembrane region" description="Helical" evidence="1">
    <location>
        <begin position="49"/>
        <end position="76"/>
    </location>
</feature>
<feature type="transmembrane region" description="Helical" evidence="1">
    <location>
        <begin position="481"/>
        <end position="498"/>
    </location>
</feature>
<dbReference type="GO" id="GO:0005524">
    <property type="term" value="F:ATP binding"/>
    <property type="evidence" value="ECO:0007669"/>
    <property type="project" value="UniProtKB-KW"/>
</dbReference>
<evidence type="ECO:0000313" key="5">
    <source>
        <dbReference type="Proteomes" id="UP000552935"/>
    </source>
</evidence>
<sequence>MRDAWRYYWFQAQVNATTMVNGFIYFLRRFPFLGKKIPTKWYRPSALKTLMAIAVNFFTILLKPVTTLLLIGLAFLVGSAYHDYVHPLATDLSLRVMIAVLVYLVGFLMFRGLVFRNLPLSLKSVKLGDYFALDRPALVRGLMLMDQISGVVLGPLLPMFALALLTQHMWLFLVGLPIAIFGWLWPSFIPRLLWAHWRLGLLVQIGYWLSLLGLPIGLVVTGKLAAFTVGVFSPLGFLIGWAGVVLIGWYIYRFPNDNSLIMASIQDAVRTLNLVASAKKQQLLAAGTAMQKKLTLDTTVALKSENRSGSNYLNALLFARYRRQLWKKLRTRLFWVIGLGGGLLIALKLFAVHNLGDLTPIYGGIFFLMYLTSLGGQIVQLLFVNCDAAMLYYPFYRQPKTILAGFFYRFWHIVQYNAVTGFTVFLLIFALQLIAPVADQVNFYLVLLLEICGLMLFFSFHDLFIYYLLQPFTDDMDVVSPLYRFLSFGMYWVAWLFTQIHFYGYGYAILIGTVTLLYVGIGTAVIYRVAPKTFRIRY</sequence>
<feature type="transmembrane region" description="Helical" evidence="1">
    <location>
        <begin position="504"/>
        <end position="527"/>
    </location>
</feature>